<feature type="domain" description="ParB-like N-terminal" evidence="1">
    <location>
        <begin position="6"/>
        <end position="104"/>
    </location>
</feature>
<sequence>MSELPILVSAASLEKSPANVRKTSDPQADARLQANIAERGILQNLVGVPVARKKGHYRITAGGRRLDAIHRLIAAGSFPQDYAVPVLVLKNPKDAVEVSLSENFFRLGMNPAEACRAFRDVIEVERKTPADIAKRFGVTERFVLGRLRLAHLAQPIFDALEADEITLDVAKAYCTTADTARQAAVWQALCESYARDNVSEIRRQLAAYSYRASDPKALLVGRDAYLADGGRVEDADLFSTAADERWIDTHILDALAEARLAAEAEAIREREGLGEVRAVASGRVPYMETCGLKPLSGEPKSLTDEQELRKKEIEAELEQWNAAFEDGNCGACDDDETHIAALEAELAGYLETAPVIDESQKASALAYLVLAEDGTPQIHEQFYAAPVDGGDTGEDEDSIRIDAANNESPDEVENGPARPALSQRLRDMLAMMKTELLAVHVACDPAFALDLGTFIMVDAACRYSSEEIPSELRAPTPARLLGDFRPDTAAATEWTKLDEGLDRSWLDHRPSIIDRYDAFCALPDEARAAWLGWAIARSLRAVPAGDDGSDFIDHLGRKLGIDVAAWWRPTALTYFDRLGKPAILELFEEIGGSELRTRYAGSKKHDLAASAERLFGGHVIMDPQVQARALAWLPEEMRFGPSMDDGDTLIDDRIGDTVVLASPGGDADGECLAEAA</sequence>
<dbReference type="InterPro" id="IPR003115">
    <property type="entry name" value="ParB_N"/>
</dbReference>
<proteinExistence type="predicted"/>
<evidence type="ECO:0000313" key="3">
    <source>
        <dbReference type="Proteomes" id="UP001216253"/>
    </source>
</evidence>
<dbReference type="InterPro" id="IPR050336">
    <property type="entry name" value="Chromosome_partition/occlusion"/>
</dbReference>
<dbReference type="PANTHER" id="PTHR33375:SF7">
    <property type="entry name" value="CHROMOSOME 2-PARTITIONING PROTEIN PARB-RELATED"/>
    <property type="match status" value="1"/>
</dbReference>
<dbReference type="SMART" id="SM00470">
    <property type="entry name" value="ParB"/>
    <property type="match status" value="1"/>
</dbReference>
<comment type="caution">
    <text evidence="2">The sequence shown here is derived from an EMBL/GenBank/DDBJ whole genome shotgun (WGS) entry which is preliminary data.</text>
</comment>
<reference evidence="2 3" key="1">
    <citation type="submission" date="2023-03" db="EMBL/GenBank/DDBJ databases">
        <title>NovoSphingobium album sp. nov. isolated from polycyclic aromatic hydrocarbons- and heavy-metal polluted soil.</title>
        <authorList>
            <person name="Liu Z."/>
            <person name="Wang K."/>
        </authorList>
    </citation>
    <scope>NUCLEOTIDE SEQUENCE [LARGE SCALE GENOMIC DNA]</scope>
    <source>
        <strain evidence="2 3">H3SJ31-1</strain>
    </source>
</reference>
<dbReference type="SUPFAM" id="SSF110849">
    <property type="entry name" value="ParB/Sulfiredoxin"/>
    <property type="match status" value="1"/>
</dbReference>
<evidence type="ECO:0000313" key="2">
    <source>
        <dbReference type="EMBL" id="MDE8652309.1"/>
    </source>
</evidence>
<dbReference type="InterPro" id="IPR041468">
    <property type="entry name" value="HTH_ParB/Spo0J"/>
</dbReference>
<dbReference type="CDD" id="cd16406">
    <property type="entry name" value="ParB_N_like"/>
    <property type="match status" value="1"/>
</dbReference>
<accession>A0ABT5WQK8</accession>
<organism evidence="2 3">
    <name type="scientific">Novosphingobium album</name>
    <name type="common">ex Liu et al. 2023</name>
    <dbReference type="NCBI Taxonomy" id="3031130"/>
    <lineage>
        <taxon>Bacteria</taxon>
        <taxon>Pseudomonadati</taxon>
        <taxon>Pseudomonadota</taxon>
        <taxon>Alphaproteobacteria</taxon>
        <taxon>Sphingomonadales</taxon>
        <taxon>Sphingomonadaceae</taxon>
        <taxon>Novosphingobium</taxon>
    </lineage>
</organism>
<dbReference type="Pfam" id="PF02195">
    <property type="entry name" value="ParB_N"/>
    <property type="match status" value="1"/>
</dbReference>
<dbReference type="EMBL" id="JARESE010000035">
    <property type="protein sequence ID" value="MDE8652309.1"/>
    <property type="molecule type" value="Genomic_DNA"/>
</dbReference>
<evidence type="ECO:0000259" key="1">
    <source>
        <dbReference type="SMART" id="SM00470"/>
    </source>
</evidence>
<dbReference type="Pfam" id="PF17762">
    <property type="entry name" value="HTH_ParB"/>
    <property type="match status" value="1"/>
</dbReference>
<dbReference type="InterPro" id="IPR036086">
    <property type="entry name" value="ParB/Sulfiredoxin_sf"/>
</dbReference>
<protein>
    <submittedName>
        <fullName evidence="2">ParB/RepB/Spo0J family partition protein</fullName>
    </submittedName>
</protein>
<dbReference type="SUPFAM" id="SSF109709">
    <property type="entry name" value="KorB DNA-binding domain-like"/>
    <property type="match status" value="1"/>
</dbReference>
<dbReference type="Proteomes" id="UP001216253">
    <property type="component" value="Unassembled WGS sequence"/>
</dbReference>
<keyword evidence="3" id="KW-1185">Reference proteome</keyword>
<dbReference type="PANTHER" id="PTHR33375">
    <property type="entry name" value="CHROMOSOME-PARTITIONING PROTEIN PARB-RELATED"/>
    <property type="match status" value="1"/>
</dbReference>
<name>A0ABT5WQK8_9SPHN</name>
<dbReference type="Gene3D" id="1.10.10.2830">
    <property type="match status" value="1"/>
</dbReference>
<dbReference type="RefSeq" id="WP_275228394.1">
    <property type="nucleotide sequence ID" value="NZ_JARESE010000035.1"/>
</dbReference>
<gene>
    <name evidence="2" type="ORF">PYV00_11395</name>
</gene>
<dbReference type="Gene3D" id="3.90.1530.30">
    <property type="match status" value="1"/>
</dbReference>